<reference evidence="8 9" key="1">
    <citation type="submission" date="2018-12" db="EMBL/GenBank/DDBJ databases">
        <title>Mesorhizobium carbonis sp. nov., isolated from coal mine water.</title>
        <authorList>
            <person name="Xin W."/>
            <person name="Xu Z."/>
            <person name="Xiang F."/>
            <person name="Zhang J."/>
            <person name="Xi L."/>
            <person name="Liu J."/>
        </authorList>
    </citation>
    <scope>NUCLEOTIDE SEQUENCE [LARGE SCALE GENOMIC DNA]</scope>
    <source>
        <strain evidence="8 9">B2.3</strain>
    </source>
</reference>
<evidence type="ECO:0000259" key="7">
    <source>
        <dbReference type="Pfam" id="PF02771"/>
    </source>
</evidence>
<dbReference type="Gene3D" id="2.40.110.10">
    <property type="entry name" value="Butyryl-CoA Dehydrogenase, subunit A, domain 2"/>
    <property type="match status" value="1"/>
</dbReference>
<dbReference type="PANTHER" id="PTHR43884:SF20">
    <property type="entry name" value="ACYL-COA DEHYDROGENASE FADE28"/>
    <property type="match status" value="1"/>
</dbReference>
<comment type="similarity">
    <text evidence="2">Belongs to the acyl-CoA dehydrogenase family.</text>
</comment>
<keyword evidence="9" id="KW-1185">Reference proteome</keyword>
<gene>
    <name evidence="8" type="ORF">EJC49_04330</name>
</gene>
<evidence type="ECO:0000256" key="2">
    <source>
        <dbReference type="ARBA" id="ARBA00009347"/>
    </source>
</evidence>
<dbReference type="SUPFAM" id="SSF56645">
    <property type="entry name" value="Acyl-CoA dehydrogenase NM domain-like"/>
    <property type="match status" value="1"/>
</dbReference>
<dbReference type="RefSeq" id="WP_126698239.1">
    <property type="nucleotide sequence ID" value="NZ_RWKW01000013.1"/>
</dbReference>
<keyword evidence="4" id="KW-0274">FAD</keyword>
<name>A0A3S0GAT0_9HYPH</name>
<dbReference type="GO" id="GO:0050660">
    <property type="term" value="F:flavin adenine dinucleotide binding"/>
    <property type="evidence" value="ECO:0007669"/>
    <property type="project" value="InterPro"/>
</dbReference>
<evidence type="ECO:0000313" key="8">
    <source>
        <dbReference type="EMBL" id="RST87649.1"/>
    </source>
</evidence>
<evidence type="ECO:0000256" key="3">
    <source>
        <dbReference type="ARBA" id="ARBA00022630"/>
    </source>
</evidence>
<comment type="caution">
    <text evidence="8">The sequence shown here is derived from an EMBL/GenBank/DDBJ whole genome shotgun (WGS) entry which is preliminary data.</text>
</comment>
<protein>
    <submittedName>
        <fullName evidence="8">Acyl-CoA dehydrogenase</fullName>
    </submittedName>
</protein>
<evidence type="ECO:0000313" key="9">
    <source>
        <dbReference type="Proteomes" id="UP000278398"/>
    </source>
</evidence>
<dbReference type="Pfam" id="PF00441">
    <property type="entry name" value="Acyl-CoA_dh_1"/>
    <property type="match status" value="1"/>
</dbReference>
<dbReference type="PANTHER" id="PTHR43884">
    <property type="entry name" value="ACYL-COA DEHYDROGENASE"/>
    <property type="match status" value="1"/>
</dbReference>
<dbReference type="GO" id="GO:0003995">
    <property type="term" value="F:acyl-CoA dehydrogenase activity"/>
    <property type="evidence" value="ECO:0007669"/>
    <property type="project" value="TreeGrafter"/>
</dbReference>
<dbReference type="InterPro" id="IPR046373">
    <property type="entry name" value="Acyl-CoA_Oxase/DH_mid-dom_sf"/>
</dbReference>
<feature type="domain" description="Acyl-CoA dehydrogenase/oxidase C-terminal" evidence="6">
    <location>
        <begin position="228"/>
        <end position="356"/>
    </location>
</feature>
<proteinExistence type="inferred from homology"/>
<dbReference type="Pfam" id="PF02771">
    <property type="entry name" value="Acyl-CoA_dh_N"/>
    <property type="match status" value="1"/>
</dbReference>
<dbReference type="CDD" id="cd00567">
    <property type="entry name" value="ACAD"/>
    <property type="match status" value="1"/>
</dbReference>
<sequence>MPQSIFDDSEGMLAMLRDSVATLASRQPGAASVRQKRAAGADMDKVLWTAMAQAGWTGILIPEDLGGAGLSLTEQAVVSEALGRALISEPVATGAVFASILLARADASVERGRLVAGLVDGSLILAPAWKDGIGRSVSARAADGGYMLSGEKRHVDLAVSATDFLVVAALDGGFGLFSVPAKGVGLSVETAHGVDGAAIGTVRFDQCWLPQAALLARASSEAELLDAAITSARVALAAELAGIASRAVEITIDYTKARVQFGKPIASFQVVQHRLVDMWSDAEFACAAVVNAVETLADGDAQAGRMAVLAAKARAGDAAVSICRRAVHLHGAMGFTDECDIGLYLKRAISLNATLGQPEDLRLEFVNLERAA</sequence>
<evidence type="ECO:0000256" key="4">
    <source>
        <dbReference type="ARBA" id="ARBA00022827"/>
    </source>
</evidence>
<dbReference type="InterPro" id="IPR036250">
    <property type="entry name" value="AcylCo_DH-like_C"/>
</dbReference>
<feature type="domain" description="Acyl-CoA dehydrogenase/oxidase N-terminal" evidence="7">
    <location>
        <begin position="15"/>
        <end position="92"/>
    </location>
</feature>
<keyword evidence="5" id="KW-0560">Oxidoreductase</keyword>
<dbReference type="InterPro" id="IPR009075">
    <property type="entry name" value="AcylCo_DH/oxidase_C"/>
</dbReference>
<evidence type="ECO:0000259" key="6">
    <source>
        <dbReference type="Pfam" id="PF00441"/>
    </source>
</evidence>
<comment type="cofactor">
    <cofactor evidence="1">
        <name>FAD</name>
        <dbReference type="ChEBI" id="CHEBI:57692"/>
    </cofactor>
</comment>
<dbReference type="InterPro" id="IPR009100">
    <property type="entry name" value="AcylCoA_DH/oxidase_NM_dom_sf"/>
</dbReference>
<dbReference type="InterPro" id="IPR013786">
    <property type="entry name" value="AcylCoA_DH/ox_N"/>
</dbReference>
<dbReference type="InterPro" id="IPR037069">
    <property type="entry name" value="AcylCoA_DH/ox_N_sf"/>
</dbReference>
<accession>A0A3S0GAT0</accession>
<dbReference type="Proteomes" id="UP000278398">
    <property type="component" value="Unassembled WGS sequence"/>
</dbReference>
<dbReference type="Gene3D" id="1.10.540.10">
    <property type="entry name" value="Acyl-CoA dehydrogenase/oxidase, N-terminal domain"/>
    <property type="match status" value="1"/>
</dbReference>
<dbReference type="SUPFAM" id="SSF47203">
    <property type="entry name" value="Acyl-CoA dehydrogenase C-terminal domain-like"/>
    <property type="match status" value="1"/>
</dbReference>
<dbReference type="AlphaFoldDB" id="A0A3S0GAT0"/>
<dbReference type="EMBL" id="RWKW01000013">
    <property type="protein sequence ID" value="RST87649.1"/>
    <property type="molecule type" value="Genomic_DNA"/>
</dbReference>
<evidence type="ECO:0000256" key="1">
    <source>
        <dbReference type="ARBA" id="ARBA00001974"/>
    </source>
</evidence>
<dbReference type="OrthoDB" id="9775090at2"/>
<organism evidence="8 9">
    <name type="scientific">Aquibium carbonis</name>
    <dbReference type="NCBI Taxonomy" id="2495581"/>
    <lineage>
        <taxon>Bacteria</taxon>
        <taxon>Pseudomonadati</taxon>
        <taxon>Pseudomonadota</taxon>
        <taxon>Alphaproteobacteria</taxon>
        <taxon>Hyphomicrobiales</taxon>
        <taxon>Phyllobacteriaceae</taxon>
        <taxon>Aquibium</taxon>
    </lineage>
</organism>
<keyword evidence="3" id="KW-0285">Flavoprotein</keyword>
<dbReference type="Gene3D" id="1.20.140.10">
    <property type="entry name" value="Butyryl-CoA Dehydrogenase, subunit A, domain 3"/>
    <property type="match status" value="1"/>
</dbReference>
<evidence type="ECO:0000256" key="5">
    <source>
        <dbReference type="ARBA" id="ARBA00023002"/>
    </source>
</evidence>